<dbReference type="Gene3D" id="3.30.200.20">
    <property type="entry name" value="Phosphorylase Kinase, domain 1"/>
    <property type="match status" value="1"/>
</dbReference>
<dbReference type="Pfam" id="PF00069">
    <property type="entry name" value="Pkinase"/>
    <property type="match status" value="1"/>
</dbReference>
<dbReference type="EMBL" id="JAEHOC010000024">
    <property type="protein sequence ID" value="KAG2431494.1"/>
    <property type="molecule type" value="Genomic_DNA"/>
</dbReference>
<sequence>MAALLTQQQQQQQLQQHALPPGASGGNLPSPAPAGSVQGPSTPGGGSTAGGGGSASRQTTSVLVGAVVGALPPTGPAAVGLASGAASTLGDSHGPSLTTPPQQAHGELAAAGISEGGGSGSARGSGSGDRPRPLADLVVKAAPLRAGLATTCVVLVSREDEAAAPISAARNSPHTCAGGAGLEPAGTAGGDHGQEPAVATVAADGCALVVMAGSSGGAAAGEALVPVAPPAAIATGDAGAVTSRMAAMLLDSSASIERLLSLAGGGTGSLASERAGSAAPSVFFTAEQATLEAATLEGSVAAASTASAGTHSTHAAAVSLLPSRPAACEEQLQPAQVVEVVELLPHKLGKGSYGRVQEGRYRGQRVAVKQALDLHDGLSLPPAKLVASFLQEVEVMGRCQHPNICTLLAACLAPPKLCLVMEMMDTNLEALLYGGPPGQLLPLPKLLHIAIQVAQGLEYLHPTVYHRDLKPANVLVSNPESDTPVVKLTDFGISKITEVTLQTANPECGAPAFMAPAAGGCRWTTSPAAAARGSSGGSSSSAGRRSLAVAPR</sequence>
<feature type="compositionally biased region" description="Low complexity" evidence="6">
    <location>
        <begin position="528"/>
        <end position="546"/>
    </location>
</feature>
<dbReference type="InterPro" id="IPR000719">
    <property type="entry name" value="Prot_kinase_dom"/>
</dbReference>
<dbReference type="AlphaFoldDB" id="A0A835T0A1"/>
<dbReference type="Proteomes" id="UP000650467">
    <property type="component" value="Unassembled WGS sequence"/>
</dbReference>
<feature type="region of interest" description="Disordered" evidence="6">
    <location>
        <begin position="111"/>
        <end position="132"/>
    </location>
</feature>
<proteinExistence type="predicted"/>
<dbReference type="SUPFAM" id="SSF56112">
    <property type="entry name" value="Protein kinase-like (PK-like)"/>
    <property type="match status" value="1"/>
</dbReference>
<evidence type="ECO:0000256" key="1">
    <source>
        <dbReference type="ARBA" id="ARBA00022679"/>
    </source>
</evidence>
<dbReference type="PANTHER" id="PTHR44329">
    <property type="entry name" value="SERINE/THREONINE-PROTEIN KINASE TNNI3K-RELATED"/>
    <property type="match status" value="1"/>
</dbReference>
<feature type="compositionally biased region" description="Gly residues" evidence="6">
    <location>
        <begin position="114"/>
        <end position="127"/>
    </location>
</feature>
<dbReference type="FunFam" id="3.30.200.20:FF:001349">
    <property type="entry name" value="Predicted protein"/>
    <property type="match status" value="1"/>
</dbReference>
<keyword evidence="1" id="KW-0808">Transferase</keyword>
<feature type="compositionally biased region" description="Low complexity" evidence="6">
    <location>
        <begin position="1"/>
        <end position="16"/>
    </location>
</feature>
<gene>
    <name evidence="8" type="ORF">HXX76_009508</name>
</gene>
<dbReference type="GO" id="GO:0004674">
    <property type="term" value="F:protein serine/threonine kinase activity"/>
    <property type="evidence" value="ECO:0007669"/>
    <property type="project" value="TreeGrafter"/>
</dbReference>
<dbReference type="PROSITE" id="PS00108">
    <property type="entry name" value="PROTEIN_KINASE_ST"/>
    <property type="match status" value="1"/>
</dbReference>
<dbReference type="InterPro" id="IPR051681">
    <property type="entry name" value="Ser/Thr_Kinases-Pseudokinases"/>
</dbReference>
<dbReference type="PANTHER" id="PTHR44329:SF214">
    <property type="entry name" value="PROTEIN KINASE DOMAIN-CONTAINING PROTEIN"/>
    <property type="match status" value="1"/>
</dbReference>
<reference evidence="8" key="1">
    <citation type="journal article" date="2020" name="bioRxiv">
        <title>Comparative genomics of Chlamydomonas.</title>
        <authorList>
            <person name="Craig R.J."/>
            <person name="Hasan A.R."/>
            <person name="Ness R.W."/>
            <person name="Keightley P.D."/>
        </authorList>
    </citation>
    <scope>NUCLEOTIDE SEQUENCE</scope>
    <source>
        <strain evidence="8">SAG 7.73</strain>
    </source>
</reference>
<feature type="region of interest" description="Disordered" evidence="6">
    <location>
        <begin position="525"/>
        <end position="552"/>
    </location>
</feature>
<protein>
    <recommendedName>
        <fullName evidence="7">Protein kinase domain-containing protein</fullName>
    </recommendedName>
</protein>
<keyword evidence="9" id="KW-1185">Reference proteome</keyword>
<evidence type="ECO:0000259" key="7">
    <source>
        <dbReference type="PROSITE" id="PS50011"/>
    </source>
</evidence>
<feature type="binding site" evidence="5">
    <location>
        <position position="369"/>
    </location>
    <ligand>
        <name>ATP</name>
        <dbReference type="ChEBI" id="CHEBI:30616"/>
    </ligand>
</feature>
<comment type="caution">
    <text evidence="8">The sequence shown here is derived from an EMBL/GenBank/DDBJ whole genome shotgun (WGS) entry which is preliminary data.</text>
</comment>
<evidence type="ECO:0000256" key="2">
    <source>
        <dbReference type="ARBA" id="ARBA00022741"/>
    </source>
</evidence>
<name>A0A835T0A1_CHLIN</name>
<keyword evidence="4 5" id="KW-0067">ATP-binding</keyword>
<feature type="compositionally biased region" description="Gly residues" evidence="6">
    <location>
        <begin position="42"/>
        <end position="54"/>
    </location>
</feature>
<evidence type="ECO:0000256" key="3">
    <source>
        <dbReference type="ARBA" id="ARBA00022777"/>
    </source>
</evidence>
<dbReference type="Gene3D" id="1.10.510.10">
    <property type="entry name" value="Transferase(Phosphotransferase) domain 1"/>
    <property type="match status" value="1"/>
</dbReference>
<dbReference type="InterPro" id="IPR011009">
    <property type="entry name" value="Kinase-like_dom_sf"/>
</dbReference>
<keyword evidence="3" id="KW-0418">Kinase</keyword>
<evidence type="ECO:0000313" key="8">
    <source>
        <dbReference type="EMBL" id="KAG2431494.1"/>
    </source>
</evidence>
<feature type="region of interest" description="Disordered" evidence="6">
    <location>
        <begin position="1"/>
        <end position="57"/>
    </location>
</feature>
<dbReference type="GO" id="GO:0005524">
    <property type="term" value="F:ATP binding"/>
    <property type="evidence" value="ECO:0007669"/>
    <property type="project" value="UniProtKB-UniRule"/>
</dbReference>
<dbReference type="PROSITE" id="PS00107">
    <property type="entry name" value="PROTEIN_KINASE_ATP"/>
    <property type="match status" value="1"/>
</dbReference>
<evidence type="ECO:0000313" key="9">
    <source>
        <dbReference type="Proteomes" id="UP000650467"/>
    </source>
</evidence>
<keyword evidence="2 5" id="KW-0547">Nucleotide-binding</keyword>
<accession>A0A835T0A1</accession>
<organism evidence="8 9">
    <name type="scientific">Chlamydomonas incerta</name>
    <dbReference type="NCBI Taxonomy" id="51695"/>
    <lineage>
        <taxon>Eukaryota</taxon>
        <taxon>Viridiplantae</taxon>
        <taxon>Chlorophyta</taxon>
        <taxon>core chlorophytes</taxon>
        <taxon>Chlorophyceae</taxon>
        <taxon>CS clade</taxon>
        <taxon>Chlamydomonadales</taxon>
        <taxon>Chlamydomonadaceae</taxon>
        <taxon>Chlamydomonas</taxon>
    </lineage>
</organism>
<evidence type="ECO:0000256" key="5">
    <source>
        <dbReference type="PROSITE-ProRule" id="PRU10141"/>
    </source>
</evidence>
<dbReference type="SMART" id="SM00220">
    <property type="entry name" value="S_TKc"/>
    <property type="match status" value="1"/>
</dbReference>
<feature type="domain" description="Protein kinase" evidence="7">
    <location>
        <begin position="342"/>
        <end position="552"/>
    </location>
</feature>
<dbReference type="InterPro" id="IPR008271">
    <property type="entry name" value="Ser/Thr_kinase_AS"/>
</dbReference>
<dbReference type="InterPro" id="IPR017441">
    <property type="entry name" value="Protein_kinase_ATP_BS"/>
</dbReference>
<evidence type="ECO:0000256" key="6">
    <source>
        <dbReference type="SAM" id="MobiDB-lite"/>
    </source>
</evidence>
<dbReference type="PROSITE" id="PS50011">
    <property type="entry name" value="PROTEIN_KINASE_DOM"/>
    <property type="match status" value="1"/>
</dbReference>
<evidence type="ECO:0000256" key="4">
    <source>
        <dbReference type="ARBA" id="ARBA00022840"/>
    </source>
</evidence>